<dbReference type="Gene3D" id="3.40.640.10">
    <property type="entry name" value="Type I PLP-dependent aspartate aminotransferase-like (Major domain)"/>
    <property type="match status" value="1"/>
</dbReference>
<evidence type="ECO:0000256" key="1">
    <source>
        <dbReference type="ARBA" id="ARBA00001933"/>
    </source>
</evidence>
<evidence type="ECO:0000259" key="12">
    <source>
        <dbReference type="Pfam" id="PF00155"/>
    </source>
</evidence>
<dbReference type="Gene3D" id="3.90.1150.10">
    <property type="entry name" value="Aspartate Aminotransferase, domain 1"/>
    <property type="match status" value="1"/>
</dbReference>
<name>Q092F4_STIAD</name>
<dbReference type="GO" id="GO:0030170">
    <property type="term" value="F:pyridoxal phosphate binding"/>
    <property type="evidence" value="ECO:0007669"/>
    <property type="project" value="InterPro"/>
</dbReference>
<dbReference type="OrthoDB" id="9807157at2"/>
<dbReference type="UniPathway" id="UPA00078"/>
<dbReference type="EMBL" id="AAMD01000051">
    <property type="protein sequence ID" value="EAU66599.1"/>
    <property type="molecule type" value="Genomic_DNA"/>
</dbReference>
<keyword evidence="15" id="KW-1185">Reference proteome</keyword>
<sequence>MSLSPESDSLPAGAGTATAWAQEDLETLAARGLRRSLEPLESAQGALVRVGGEVLINFSSNDYLGLAASPTLRAAAAAALEQYGVGTGASRLVVGDTVAHRRLEARLAAFERSEAVLLFNTGFAANTGILPALVGSGDAVFSDALNHASLVDGCRLSRARVVVYPHAEVEALARALEETPARRKLVVTDTVFSMDGDHAPLAELVSLCRERGAALMVDEAHATGVLGPRGAGLCEELGLSEQVDLRMGTLSKAFGGMGAYVATSRPVAELLLNRARPFIFSTSLPAALCAAAEAAVDVVEGDEPLRERLWRNIRRFSAGLRALGFPAEARSAIFPVILGEPARALDAARHCRERGLLVKAIRPPTVPEGTSRLRFCLSAAHTEGHIDAALEVLRGLRGVRG</sequence>
<evidence type="ECO:0000256" key="2">
    <source>
        <dbReference type="ARBA" id="ARBA00004746"/>
    </source>
</evidence>
<organism evidence="14 16">
    <name type="scientific">Stigmatella aurantiaca (strain DW4/3-1)</name>
    <dbReference type="NCBI Taxonomy" id="378806"/>
    <lineage>
        <taxon>Bacteria</taxon>
        <taxon>Pseudomonadati</taxon>
        <taxon>Myxococcota</taxon>
        <taxon>Myxococcia</taxon>
        <taxon>Myxococcales</taxon>
        <taxon>Cystobacterineae</taxon>
        <taxon>Archangiaceae</taxon>
        <taxon>Stigmatella</taxon>
    </lineage>
</organism>
<dbReference type="NCBIfam" id="TIGR00858">
    <property type="entry name" value="bioF"/>
    <property type="match status" value="1"/>
</dbReference>
<dbReference type="InterPro" id="IPR004723">
    <property type="entry name" value="AONS_Archaea/Proteobacteria"/>
</dbReference>
<evidence type="ECO:0000313" key="15">
    <source>
        <dbReference type="Proteomes" id="UP000001351"/>
    </source>
</evidence>
<evidence type="ECO:0000256" key="5">
    <source>
        <dbReference type="ARBA" id="ARBA00013187"/>
    </source>
</evidence>
<dbReference type="InterPro" id="IPR004839">
    <property type="entry name" value="Aminotransferase_I/II_large"/>
</dbReference>
<keyword evidence="7" id="KW-0093">Biotin biosynthesis</keyword>
<dbReference type="STRING" id="378806.STAUR_1884"/>
<dbReference type="InterPro" id="IPR015424">
    <property type="entry name" value="PyrdxlP-dep_Trfase"/>
</dbReference>
<dbReference type="HAMAP" id="MF_01693">
    <property type="entry name" value="BioF_aminotrans_2"/>
    <property type="match status" value="1"/>
</dbReference>
<dbReference type="PROSITE" id="PS00599">
    <property type="entry name" value="AA_TRANSFER_CLASS_2"/>
    <property type="match status" value="1"/>
</dbReference>
<evidence type="ECO:0000256" key="7">
    <source>
        <dbReference type="ARBA" id="ARBA00022756"/>
    </source>
</evidence>
<evidence type="ECO:0000256" key="4">
    <source>
        <dbReference type="ARBA" id="ARBA00011738"/>
    </source>
</evidence>
<dbReference type="EC" id="2.3.1.47" evidence="5 10"/>
<dbReference type="HOGENOM" id="CLU_015846_11_0_7"/>
<dbReference type="KEGG" id="sur:STAUR_1884"/>
<dbReference type="SUPFAM" id="SSF53383">
    <property type="entry name" value="PLP-dependent transferases"/>
    <property type="match status" value="1"/>
</dbReference>
<evidence type="ECO:0000256" key="9">
    <source>
        <dbReference type="ARBA" id="ARBA00047715"/>
    </source>
</evidence>
<feature type="domain" description="Aminotransferase class I/classII large" evidence="12">
    <location>
        <begin position="55"/>
        <end position="393"/>
    </location>
</feature>
<evidence type="ECO:0000313" key="13">
    <source>
        <dbReference type="EMBL" id="ADO69688.1"/>
    </source>
</evidence>
<feature type="modified residue" description="N6-(pyridoxal phosphate)lysine" evidence="11">
    <location>
        <position position="252"/>
    </location>
</feature>
<dbReference type="EMBL" id="CP002271">
    <property type="protein sequence ID" value="ADO69688.1"/>
    <property type="molecule type" value="Genomic_DNA"/>
</dbReference>
<accession>Q092F4</accession>
<dbReference type="InterPro" id="IPR015421">
    <property type="entry name" value="PyrdxlP-dep_Trfase_major"/>
</dbReference>
<evidence type="ECO:0000256" key="10">
    <source>
        <dbReference type="NCBIfam" id="TIGR00858"/>
    </source>
</evidence>
<dbReference type="eggNOG" id="COG0156">
    <property type="taxonomic scope" value="Bacteria"/>
</dbReference>
<dbReference type="Proteomes" id="UP000032702">
    <property type="component" value="Unassembled WGS sequence"/>
</dbReference>
<dbReference type="PATRIC" id="fig|378806.16.peg.5760"/>
<comment type="pathway">
    <text evidence="2">Cofactor biosynthesis; biotin biosynthesis.</text>
</comment>
<reference evidence="13 15" key="2">
    <citation type="journal article" date="2011" name="Mol. Biol. Evol.">
        <title>Comparative genomic analysis of fruiting body formation in Myxococcales.</title>
        <authorList>
            <person name="Huntley S."/>
            <person name="Hamann N."/>
            <person name="Wegener-Feldbrugge S."/>
            <person name="Treuner-Lange A."/>
            <person name="Kube M."/>
            <person name="Reinhardt R."/>
            <person name="Klages S."/>
            <person name="Muller R."/>
            <person name="Ronning C.M."/>
            <person name="Nierman W.C."/>
            <person name="Sogaard-Andersen L."/>
        </authorList>
    </citation>
    <scope>NUCLEOTIDE SEQUENCE [LARGE SCALE GENOMIC DNA]</scope>
    <source>
        <strain evidence="13 15">DW4/3-1</strain>
    </source>
</reference>
<dbReference type="AlphaFoldDB" id="Q092F4"/>
<dbReference type="RefSeq" id="WP_002613831.1">
    <property type="nucleotide sequence ID" value="NC_014623.1"/>
</dbReference>
<dbReference type="GO" id="GO:0009102">
    <property type="term" value="P:biotin biosynthetic process"/>
    <property type="evidence" value="ECO:0007669"/>
    <property type="project" value="UniProtKB-UniRule"/>
</dbReference>
<proteinExistence type="inferred from homology"/>
<gene>
    <name evidence="14" type="primary">bioF</name>
    <name evidence="13" type="ordered locus">STAUR_1884</name>
    <name evidence="14" type="ORF">STIAU_3592</name>
</gene>
<dbReference type="PANTHER" id="PTHR13693:SF77">
    <property type="entry name" value="8-AMINO-7-OXONONANOATE SYNTHASE"/>
    <property type="match status" value="1"/>
</dbReference>
<dbReference type="Pfam" id="PF00155">
    <property type="entry name" value="Aminotran_1_2"/>
    <property type="match status" value="1"/>
</dbReference>
<dbReference type="GO" id="GO:0008710">
    <property type="term" value="F:8-amino-7-oxononanoate synthase activity"/>
    <property type="evidence" value="ECO:0007669"/>
    <property type="project" value="UniProtKB-UniRule"/>
</dbReference>
<reference evidence="14 16" key="1">
    <citation type="submission" date="2006-04" db="EMBL/GenBank/DDBJ databases">
        <authorList>
            <person name="Nierman W.C."/>
        </authorList>
    </citation>
    <scope>NUCLEOTIDE SEQUENCE [LARGE SCALE GENOMIC DNA]</scope>
    <source>
        <strain evidence="14 16">DW4/3-1</strain>
    </source>
</reference>
<dbReference type="InterPro" id="IPR050087">
    <property type="entry name" value="AON_synthase_class-II"/>
</dbReference>
<dbReference type="Proteomes" id="UP000001351">
    <property type="component" value="Chromosome"/>
</dbReference>
<evidence type="ECO:0000256" key="3">
    <source>
        <dbReference type="ARBA" id="ARBA00010008"/>
    </source>
</evidence>
<evidence type="ECO:0000313" key="14">
    <source>
        <dbReference type="EMBL" id="EAU66599.1"/>
    </source>
</evidence>
<dbReference type="InterPro" id="IPR022834">
    <property type="entry name" value="AONS_Proteobacteria"/>
</dbReference>
<keyword evidence="14" id="KW-0012">Acyltransferase</keyword>
<comment type="catalytic activity">
    <reaction evidence="9">
        <text>6-carboxyhexanoyl-[ACP] + L-alanine + H(+) = (8S)-8-amino-7-oxononanoate + holo-[ACP] + CO2</text>
        <dbReference type="Rhea" id="RHEA:42288"/>
        <dbReference type="Rhea" id="RHEA-COMP:9685"/>
        <dbReference type="Rhea" id="RHEA-COMP:9955"/>
        <dbReference type="ChEBI" id="CHEBI:15378"/>
        <dbReference type="ChEBI" id="CHEBI:16526"/>
        <dbReference type="ChEBI" id="CHEBI:57972"/>
        <dbReference type="ChEBI" id="CHEBI:64479"/>
        <dbReference type="ChEBI" id="CHEBI:78846"/>
        <dbReference type="ChEBI" id="CHEBI:149468"/>
        <dbReference type="EC" id="2.3.1.47"/>
    </reaction>
</comment>
<protein>
    <recommendedName>
        <fullName evidence="5 10">8-amino-7-oxononanoate synthase</fullName>
        <ecNumber evidence="5 10">2.3.1.47</ecNumber>
    </recommendedName>
</protein>
<dbReference type="InterPro" id="IPR015422">
    <property type="entry name" value="PyrdxlP-dep_Trfase_small"/>
</dbReference>
<comment type="cofactor">
    <cofactor evidence="1 11">
        <name>pyridoxal 5'-phosphate</name>
        <dbReference type="ChEBI" id="CHEBI:597326"/>
    </cofactor>
</comment>
<evidence type="ECO:0000256" key="11">
    <source>
        <dbReference type="PIRSR" id="PIRSR604723-51"/>
    </source>
</evidence>
<keyword evidence="8 11" id="KW-0663">Pyridoxal phosphate</keyword>
<comment type="similarity">
    <text evidence="3">Belongs to the class-II pyridoxal-phosphate-dependent aminotransferase family. BioF subfamily.</text>
</comment>
<comment type="subunit">
    <text evidence="4">Homodimer.</text>
</comment>
<dbReference type="CDD" id="cd06454">
    <property type="entry name" value="KBL_like"/>
    <property type="match status" value="1"/>
</dbReference>
<evidence type="ECO:0000256" key="8">
    <source>
        <dbReference type="ARBA" id="ARBA00022898"/>
    </source>
</evidence>
<evidence type="ECO:0000256" key="6">
    <source>
        <dbReference type="ARBA" id="ARBA00022679"/>
    </source>
</evidence>
<evidence type="ECO:0000313" key="16">
    <source>
        <dbReference type="Proteomes" id="UP000032702"/>
    </source>
</evidence>
<keyword evidence="6 14" id="KW-0808">Transferase</keyword>
<dbReference type="InterPro" id="IPR001917">
    <property type="entry name" value="Aminotrans_II_pyridoxalP_BS"/>
</dbReference>
<dbReference type="PANTHER" id="PTHR13693">
    <property type="entry name" value="CLASS II AMINOTRANSFERASE/8-AMINO-7-OXONONANOATE SYNTHASE"/>
    <property type="match status" value="1"/>
</dbReference>